<proteinExistence type="predicted"/>
<gene>
    <name evidence="2" type="ORF">TeGR_g6705</name>
</gene>
<feature type="transmembrane region" description="Helical" evidence="1">
    <location>
        <begin position="37"/>
        <end position="55"/>
    </location>
</feature>
<name>A0ABQ6M3X7_9STRA</name>
<dbReference type="Proteomes" id="UP001165060">
    <property type="component" value="Unassembled WGS sequence"/>
</dbReference>
<accession>A0ABQ6M3X7</accession>
<keyword evidence="1" id="KW-1133">Transmembrane helix</keyword>
<keyword evidence="1" id="KW-0472">Membrane</keyword>
<evidence type="ECO:0000313" key="3">
    <source>
        <dbReference type="Proteomes" id="UP001165060"/>
    </source>
</evidence>
<evidence type="ECO:0000256" key="1">
    <source>
        <dbReference type="SAM" id="Phobius"/>
    </source>
</evidence>
<dbReference type="EMBL" id="BRYB01001133">
    <property type="protein sequence ID" value="GMI19069.1"/>
    <property type="molecule type" value="Genomic_DNA"/>
</dbReference>
<comment type="caution">
    <text evidence="2">The sequence shown here is derived from an EMBL/GenBank/DDBJ whole genome shotgun (WGS) entry which is preliminary data.</text>
</comment>
<evidence type="ECO:0000313" key="2">
    <source>
        <dbReference type="EMBL" id="GMI19069.1"/>
    </source>
</evidence>
<protein>
    <submittedName>
        <fullName evidence="2">Uncharacterized protein</fullName>
    </submittedName>
</protein>
<keyword evidence="3" id="KW-1185">Reference proteome</keyword>
<keyword evidence="1" id="KW-0812">Transmembrane</keyword>
<reference evidence="2 3" key="1">
    <citation type="journal article" date="2023" name="Commun. Biol.">
        <title>Genome analysis of Parmales, the sister group of diatoms, reveals the evolutionary specialization of diatoms from phago-mixotrophs to photoautotrophs.</title>
        <authorList>
            <person name="Ban H."/>
            <person name="Sato S."/>
            <person name="Yoshikawa S."/>
            <person name="Yamada K."/>
            <person name="Nakamura Y."/>
            <person name="Ichinomiya M."/>
            <person name="Sato N."/>
            <person name="Blanc-Mathieu R."/>
            <person name="Endo H."/>
            <person name="Kuwata A."/>
            <person name="Ogata H."/>
        </authorList>
    </citation>
    <scope>NUCLEOTIDE SEQUENCE [LARGE SCALE GENOMIC DNA]</scope>
</reference>
<sequence length="178" mass="20122">MAHHNKLVTSRLLLRAVRLKLSSKSNMAWSKHLGRPLLVGVSCFAFLMPFVASLLMQRRARYIWVIQTLLAFMSDYVTSADPSFWHLADNAAAPANFLGFAWLAFARSDLSAPHYCALLSAPLFFYRRSLQAISQQNFSNYQINHTLWHLLCGVNATVALLSVASPDADYGRLRHSYF</sequence>
<organism evidence="2 3">
    <name type="scientific">Tetraparma gracilis</name>
    <dbReference type="NCBI Taxonomy" id="2962635"/>
    <lineage>
        <taxon>Eukaryota</taxon>
        <taxon>Sar</taxon>
        <taxon>Stramenopiles</taxon>
        <taxon>Ochrophyta</taxon>
        <taxon>Bolidophyceae</taxon>
        <taxon>Parmales</taxon>
        <taxon>Triparmaceae</taxon>
        <taxon>Tetraparma</taxon>
    </lineage>
</organism>